<reference evidence="3" key="1">
    <citation type="submission" date="2022-10" db="EMBL/GenBank/DDBJ databases">
        <title>Genome assembly of Pristionchus species.</title>
        <authorList>
            <person name="Yoshida K."/>
            <person name="Sommer R.J."/>
        </authorList>
    </citation>
    <scope>NUCLEOTIDE SEQUENCE [LARGE SCALE GENOMIC DNA]</scope>
    <source>
        <strain evidence="3">RS5460</strain>
    </source>
</reference>
<accession>A0AAN5CUN9</accession>
<dbReference type="Proteomes" id="UP001328107">
    <property type="component" value="Unassembled WGS sequence"/>
</dbReference>
<keyword evidence="1" id="KW-0472">Membrane</keyword>
<feature type="transmembrane region" description="Helical" evidence="1">
    <location>
        <begin position="12"/>
        <end position="36"/>
    </location>
</feature>
<feature type="non-terminal residue" evidence="2">
    <location>
        <position position="128"/>
    </location>
</feature>
<organism evidence="2 3">
    <name type="scientific">Pristionchus mayeri</name>
    <dbReference type="NCBI Taxonomy" id="1317129"/>
    <lineage>
        <taxon>Eukaryota</taxon>
        <taxon>Metazoa</taxon>
        <taxon>Ecdysozoa</taxon>
        <taxon>Nematoda</taxon>
        <taxon>Chromadorea</taxon>
        <taxon>Rhabditida</taxon>
        <taxon>Rhabditina</taxon>
        <taxon>Diplogasteromorpha</taxon>
        <taxon>Diplogasteroidea</taxon>
        <taxon>Neodiplogasteridae</taxon>
        <taxon>Pristionchus</taxon>
    </lineage>
</organism>
<comment type="caution">
    <text evidence="2">The sequence shown here is derived from an EMBL/GenBank/DDBJ whole genome shotgun (WGS) entry which is preliminary data.</text>
</comment>
<evidence type="ECO:0000313" key="3">
    <source>
        <dbReference type="Proteomes" id="UP001328107"/>
    </source>
</evidence>
<feature type="transmembrane region" description="Helical" evidence="1">
    <location>
        <begin position="48"/>
        <end position="72"/>
    </location>
</feature>
<keyword evidence="1" id="KW-1133">Transmembrane helix</keyword>
<dbReference type="AlphaFoldDB" id="A0AAN5CUN9"/>
<dbReference type="EMBL" id="BTRK01000005">
    <property type="protein sequence ID" value="GMR50942.1"/>
    <property type="molecule type" value="Genomic_DNA"/>
</dbReference>
<feature type="non-terminal residue" evidence="2">
    <location>
        <position position="1"/>
    </location>
</feature>
<proteinExistence type="predicted"/>
<keyword evidence="3" id="KW-1185">Reference proteome</keyword>
<name>A0AAN5CUN9_9BILA</name>
<gene>
    <name evidence="2" type="ORF">PMAYCL1PPCAC_21137</name>
</gene>
<sequence length="128" mass="14389">GHFEPTPLGKILHIALKALGGTCFFCAIPPIAFLLSQRAKCTMGPYRWLLLAITVSGASKDIMISLCISPYTLVPHISFWADGLLVYLHPRAILYCLAVVLALMYLWLTSILIAFTYRLYRLIEMSRK</sequence>
<evidence type="ECO:0008006" key="4">
    <source>
        <dbReference type="Google" id="ProtNLM"/>
    </source>
</evidence>
<evidence type="ECO:0000313" key="2">
    <source>
        <dbReference type="EMBL" id="GMR50942.1"/>
    </source>
</evidence>
<dbReference type="InterPro" id="IPR019422">
    <property type="entry name" value="7TM_GPCR_serpentine_rcpt_Srh"/>
</dbReference>
<keyword evidence="1" id="KW-0812">Transmembrane</keyword>
<dbReference type="Pfam" id="PF10318">
    <property type="entry name" value="7TM_GPCR_Srh"/>
    <property type="match status" value="1"/>
</dbReference>
<evidence type="ECO:0000256" key="1">
    <source>
        <dbReference type="SAM" id="Phobius"/>
    </source>
</evidence>
<protein>
    <recommendedName>
        <fullName evidence="4">G protein-coupled receptor</fullName>
    </recommendedName>
</protein>
<feature type="transmembrane region" description="Helical" evidence="1">
    <location>
        <begin position="92"/>
        <end position="120"/>
    </location>
</feature>